<dbReference type="Pfam" id="PF00009">
    <property type="entry name" value="GTP_EFTU"/>
    <property type="match status" value="1"/>
</dbReference>
<feature type="binding site" evidence="11">
    <location>
        <begin position="81"/>
        <end position="85"/>
    </location>
    <ligand>
        <name>GTP</name>
        <dbReference type="ChEBI" id="CHEBI:37565"/>
    </ligand>
</feature>
<evidence type="ECO:0000256" key="4">
    <source>
        <dbReference type="ARBA" id="ARBA00022741"/>
    </source>
</evidence>
<dbReference type="NCBIfam" id="TIGR00485">
    <property type="entry name" value="EF-Tu"/>
    <property type="match status" value="1"/>
</dbReference>
<evidence type="ECO:0000313" key="13">
    <source>
        <dbReference type="EMBL" id="XDQ30146.1"/>
    </source>
</evidence>
<dbReference type="InterPro" id="IPR050055">
    <property type="entry name" value="EF-Tu_GTPase"/>
</dbReference>
<feature type="domain" description="Tr-type G" evidence="12">
    <location>
        <begin position="10"/>
        <end position="203"/>
    </location>
</feature>
<keyword evidence="2 11" id="KW-0963">Cytoplasm</keyword>
<dbReference type="RefSeq" id="WP_369239797.1">
    <property type="nucleotide sequence ID" value="NZ_CP163435.1"/>
</dbReference>
<keyword evidence="9 11" id="KW-0342">GTP-binding</keyword>
<dbReference type="AlphaFoldDB" id="A0AB39PJ28"/>
<dbReference type="Pfam" id="PF03143">
    <property type="entry name" value="GTP_EFTU_D3"/>
    <property type="match status" value="1"/>
</dbReference>
<dbReference type="SUPFAM" id="SSF52540">
    <property type="entry name" value="P-loop containing nucleoside triphosphate hydrolases"/>
    <property type="match status" value="1"/>
</dbReference>
<feature type="binding site" evidence="11">
    <location>
        <begin position="136"/>
        <end position="139"/>
    </location>
    <ligand>
        <name>GTP</name>
        <dbReference type="ChEBI" id="CHEBI:37565"/>
    </ligand>
</feature>
<dbReference type="NCBIfam" id="TIGR00231">
    <property type="entry name" value="small_GTP"/>
    <property type="match status" value="1"/>
</dbReference>
<comment type="subcellular location">
    <subcellularLocation>
        <location evidence="11">Cytoplasm</location>
    </subcellularLocation>
</comment>
<evidence type="ECO:0000256" key="3">
    <source>
        <dbReference type="ARBA" id="ARBA00022723"/>
    </source>
</evidence>
<dbReference type="SUPFAM" id="SSF50465">
    <property type="entry name" value="EF-Tu/eEF-1alpha/eIF2-gamma C-terminal domain"/>
    <property type="match status" value="1"/>
</dbReference>
<dbReference type="PANTHER" id="PTHR43721">
    <property type="entry name" value="ELONGATION FACTOR TU-RELATED"/>
    <property type="match status" value="1"/>
</dbReference>
<dbReference type="InterPro" id="IPR004541">
    <property type="entry name" value="Transl_elong_EFTu/EF1A_bac/org"/>
</dbReference>
<dbReference type="SUPFAM" id="SSF50447">
    <property type="entry name" value="Translation proteins"/>
    <property type="match status" value="1"/>
</dbReference>
<feature type="binding site" evidence="11">
    <location>
        <begin position="19"/>
        <end position="26"/>
    </location>
    <ligand>
        <name>GTP</name>
        <dbReference type="ChEBI" id="CHEBI:37565"/>
    </ligand>
</feature>
<dbReference type="NCBIfam" id="NF000766">
    <property type="entry name" value="PRK00049.1"/>
    <property type="match status" value="1"/>
</dbReference>
<comment type="similarity">
    <text evidence="11">Belongs to the TRAFAC class translation factor GTPase superfamily. Classic translation factor GTPase family. EF-Tu/EF-1A subfamily.</text>
</comment>
<name>A0AB39PJ28_9ACTN</name>
<dbReference type="InterPro" id="IPR033720">
    <property type="entry name" value="EFTU_2"/>
</dbReference>
<evidence type="ECO:0000256" key="1">
    <source>
        <dbReference type="ARBA" id="ARBA00011245"/>
    </source>
</evidence>
<dbReference type="InterPro" id="IPR005225">
    <property type="entry name" value="Small_GTP-bd"/>
</dbReference>
<proteinExistence type="inferred from homology"/>
<dbReference type="InterPro" id="IPR041709">
    <property type="entry name" value="EF-Tu_GTP-bd"/>
</dbReference>
<dbReference type="InterPro" id="IPR004160">
    <property type="entry name" value="Transl_elong_EFTu/EF1A_C"/>
</dbReference>
<dbReference type="HAMAP" id="MF_00118_B">
    <property type="entry name" value="EF_Tu_B"/>
    <property type="match status" value="1"/>
</dbReference>
<dbReference type="InterPro" id="IPR000795">
    <property type="entry name" value="T_Tr_GTP-bd_dom"/>
</dbReference>
<dbReference type="InterPro" id="IPR009001">
    <property type="entry name" value="Transl_elong_EF1A/Init_IF2_C"/>
</dbReference>
<dbReference type="EC" id="3.6.5.3" evidence="11"/>
<evidence type="ECO:0000256" key="2">
    <source>
        <dbReference type="ARBA" id="ARBA00022490"/>
    </source>
</evidence>
<dbReference type="GO" id="GO:0003924">
    <property type="term" value="F:GTPase activity"/>
    <property type="evidence" value="ECO:0007669"/>
    <property type="project" value="UniProtKB-UniRule"/>
</dbReference>
<dbReference type="Pfam" id="PF03144">
    <property type="entry name" value="GTP_EFTU_D2"/>
    <property type="match status" value="1"/>
</dbReference>
<comment type="function">
    <text evidence="11">GTP hydrolase that promotes the GTP-dependent binding of aminoacyl-tRNA to the A-site of ribosomes during protein biosynthesis.</text>
</comment>
<protein>
    <recommendedName>
        <fullName evidence="10 11">Elongation factor Tu</fullName>
        <shortName evidence="11">EF-Tu</shortName>
        <ecNumber evidence="11">3.6.5.3</ecNumber>
    </recommendedName>
</protein>
<dbReference type="GO" id="GO:0005525">
    <property type="term" value="F:GTP binding"/>
    <property type="evidence" value="ECO:0007669"/>
    <property type="project" value="UniProtKB-UniRule"/>
</dbReference>
<keyword evidence="3 11" id="KW-0479">Metal-binding</keyword>
<evidence type="ECO:0000256" key="5">
    <source>
        <dbReference type="ARBA" id="ARBA00022768"/>
    </source>
</evidence>
<evidence type="ECO:0000259" key="12">
    <source>
        <dbReference type="PROSITE" id="PS51722"/>
    </source>
</evidence>
<keyword evidence="6 11" id="KW-0378">Hydrolase</keyword>
<organism evidence="13">
    <name type="scientific">Streptomyces sp. R21</name>
    <dbReference type="NCBI Taxonomy" id="3238627"/>
    <lineage>
        <taxon>Bacteria</taxon>
        <taxon>Bacillati</taxon>
        <taxon>Actinomycetota</taxon>
        <taxon>Actinomycetes</taxon>
        <taxon>Kitasatosporales</taxon>
        <taxon>Streptomycetaceae</taxon>
        <taxon>Streptomyces</taxon>
    </lineage>
</organism>
<dbReference type="CDD" id="cd03707">
    <property type="entry name" value="EFTU_III"/>
    <property type="match status" value="1"/>
</dbReference>
<dbReference type="PROSITE" id="PS00301">
    <property type="entry name" value="G_TR_1"/>
    <property type="match status" value="1"/>
</dbReference>
<dbReference type="NCBIfam" id="NF009372">
    <property type="entry name" value="PRK12735.1"/>
    <property type="match status" value="1"/>
</dbReference>
<keyword evidence="5 11" id="KW-0251">Elongation factor</keyword>
<dbReference type="InterPro" id="IPR009000">
    <property type="entry name" value="Transl_B-barrel_sf"/>
</dbReference>
<dbReference type="InterPro" id="IPR027417">
    <property type="entry name" value="P-loop_NTPase"/>
</dbReference>
<dbReference type="FunFam" id="2.40.30.10:FF:000085">
    <property type="entry name" value="Elongation factor Tu"/>
    <property type="match status" value="1"/>
</dbReference>
<feature type="binding site" evidence="11">
    <location>
        <position position="26"/>
    </location>
    <ligand>
        <name>Mg(2+)</name>
        <dbReference type="ChEBI" id="CHEBI:18420"/>
    </ligand>
</feature>
<dbReference type="EMBL" id="CP163435">
    <property type="protein sequence ID" value="XDQ30146.1"/>
    <property type="molecule type" value="Genomic_DNA"/>
</dbReference>
<dbReference type="FunFam" id="2.40.30.10:FF:000124">
    <property type="entry name" value="Elongation factor Tu"/>
    <property type="match status" value="1"/>
</dbReference>
<dbReference type="GO" id="GO:0003746">
    <property type="term" value="F:translation elongation factor activity"/>
    <property type="evidence" value="ECO:0007669"/>
    <property type="project" value="UniProtKB-UniRule"/>
</dbReference>
<dbReference type="NCBIfam" id="NF009373">
    <property type="entry name" value="PRK12736.1"/>
    <property type="match status" value="1"/>
</dbReference>
<dbReference type="PROSITE" id="PS51722">
    <property type="entry name" value="G_TR_2"/>
    <property type="match status" value="1"/>
</dbReference>
<evidence type="ECO:0000256" key="10">
    <source>
        <dbReference type="ARBA" id="ARBA00029554"/>
    </source>
</evidence>
<keyword evidence="8 11" id="KW-0648">Protein biosynthesis</keyword>
<keyword evidence="4 11" id="KW-0547">Nucleotide-binding</keyword>
<dbReference type="CDD" id="cd01884">
    <property type="entry name" value="EF_Tu"/>
    <property type="match status" value="1"/>
</dbReference>
<dbReference type="Gene3D" id="2.40.30.10">
    <property type="entry name" value="Translation factors"/>
    <property type="match status" value="2"/>
</dbReference>
<evidence type="ECO:0000256" key="6">
    <source>
        <dbReference type="ARBA" id="ARBA00022801"/>
    </source>
</evidence>
<evidence type="ECO:0000256" key="11">
    <source>
        <dbReference type="HAMAP-Rule" id="MF_00118"/>
    </source>
</evidence>
<gene>
    <name evidence="11 13" type="primary">tuf</name>
    <name evidence="13" type="ORF">AB5J56_37970</name>
</gene>
<sequence length="389" mass="41190">MPKTAYVRTKPHLNIGTMGHVDHGKTTLTAAITKVLAERGSGTFVPFDRIDRAPEEAARGITINISHVEYETDTRHYAHVDMPGHADYVKNMVTGAAQLDGAILVVSALDGIMPQTAEHVLLARQVGVDHIVVALNKADAGDEELADLVELEVRELLTAHGYGGDSVPVVRVSGLKALEGDPRWTAAIDALLDAVDTYVPMPERYLDAPFLLPVENVLTITGRGTVVTGAVERGTIRVGDRVEVLGADVDTVVTGLETFGKPMDEAQAGDNVALLLRGVPRDAVRRGHIVAAPGSVVPSRRFSAQVYVLSTREGGRSTPVSTGYRPQFYIRTADVVGDVDLGETAVARPGDTVTMTVELGRDVPLEAGLGFAIREGGRTVGAGTVTAVG</sequence>
<dbReference type="FunFam" id="3.40.50.300:FF:000576">
    <property type="entry name" value="Elongation factor Tu"/>
    <property type="match status" value="1"/>
</dbReference>
<dbReference type="InterPro" id="IPR004161">
    <property type="entry name" value="EFTu-like_2"/>
</dbReference>
<dbReference type="GO" id="GO:0005829">
    <property type="term" value="C:cytosol"/>
    <property type="evidence" value="ECO:0007669"/>
    <property type="project" value="TreeGrafter"/>
</dbReference>
<dbReference type="PRINTS" id="PR00315">
    <property type="entry name" value="ELONGATNFCT"/>
</dbReference>
<dbReference type="PANTHER" id="PTHR43721:SF22">
    <property type="entry name" value="ELONGATION FACTOR TU, MITOCHONDRIAL"/>
    <property type="match status" value="1"/>
</dbReference>
<dbReference type="Gene3D" id="3.40.50.300">
    <property type="entry name" value="P-loop containing nucleotide triphosphate hydrolases"/>
    <property type="match status" value="1"/>
</dbReference>
<dbReference type="InterPro" id="IPR031157">
    <property type="entry name" value="G_TR_CS"/>
</dbReference>
<comment type="subunit">
    <text evidence="1 11">Monomer.</text>
</comment>
<accession>A0AB39PJ28</accession>
<dbReference type="CDD" id="cd03697">
    <property type="entry name" value="EFTU_II"/>
    <property type="match status" value="1"/>
</dbReference>
<keyword evidence="7 11" id="KW-0460">Magnesium</keyword>
<evidence type="ECO:0000256" key="7">
    <source>
        <dbReference type="ARBA" id="ARBA00022842"/>
    </source>
</evidence>
<dbReference type="GO" id="GO:0000287">
    <property type="term" value="F:magnesium ion binding"/>
    <property type="evidence" value="ECO:0007669"/>
    <property type="project" value="UniProtKB-UniRule"/>
</dbReference>
<comment type="catalytic activity">
    <reaction evidence="11">
        <text>GTP + H2O = GDP + phosphate + H(+)</text>
        <dbReference type="Rhea" id="RHEA:19669"/>
        <dbReference type="ChEBI" id="CHEBI:15377"/>
        <dbReference type="ChEBI" id="CHEBI:15378"/>
        <dbReference type="ChEBI" id="CHEBI:37565"/>
        <dbReference type="ChEBI" id="CHEBI:43474"/>
        <dbReference type="ChEBI" id="CHEBI:58189"/>
        <dbReference type="EC" id="3.6.5.3"/>
    </reaction>
</comment>
<evidence type="ECO:0000256" key="9">
    <source>
        <dbReference type="ARBA" id="ARBA00023134"/>
    </source>
</evidence>
<evidence type="ECO:0000256" key="8">
    <source>
        <dbReference type="ARBA" id="ARBA00022917"/>
    </source>
</evidence>
<reference evidence="13" key="1">
    <citation type="submission" date="2024-07" db="EMBL/GenBank/DDBJ databases">
        <authorList>
            <person name="Yu S.T."/>
        </authorList>
    </citation>
    <scope>NUCLEOTIDE SEQUENCE</scope>
    <source>
        <strain evidence="13">R21</strain>
    </source>
</reference>